<proteinExistence type="inferred from homology"/>
<keyword evidence="2" id="KW-0479">Metal-binding</keyword>
<comment type="similarity">
    <text evidence="1 2">Belongs to the metallophosphoesterase superfamily. YfcE family.</text>
</comment>
<dbReference type="AlphaFoldDB" id="A0A5C7F061"/>
<dbReference type="SUPFAM" id="SSF56300">
    <property type="entry name" value="Metallo-dependent phosphatases"/>
    <property type="match status" value="1"/>
</dbReference>
<dbReference type="InterPro" id="IPR000979">
    <property type="entry name" value="Phosphodiesterase_MJ0936/Vps29"/>
</dbReference>
<evidence type="ECO:0000313" key="5">
    <source>
        <dbReference type="Proteomes" id="UP000321816"/>
    </source>
</evidence>
<dbReference type="GO" id="GO:0016787">
    <property type="term" value="F:hydrolase activity"/>
    <property type="evidence" value="ECO:0007669"/>
    <property type="project" value="UniProtKB-UniRule"/>
</dbReference>
<dbReference type="GO" id="GO:0046872">
    <property type="term" value="F:metal ion binding"/>
    <property type="evidence" value="ECO:0007669"/>
    <property type="project" value="UniProtKB-KW"/>
</dbReference>
<keyword evidence="5" id="KW-1185">Reference proteome</keyword>
<dbReference type="PANTHER" id="PTHR11124">
    <property type="entry name" value="VACUOLAR SORTING PROTEIN VPS29"/>
    <property type="match status" value="1"/>
</dbReference>
<dbReference type="EC" id="3.1.4.-" evidence="2"/>
<dbReference type="InterPro" id="IPR024654">
    <property type="entry name" value="Calcineurin-like_PHP_lpxH"/>
</dbReference>
<dbReference type="OrthoDB" id="9800565at2"/>
<dbReference type="NCBIfam" id="TIGR00040">
    <property type="entry name" value="yfcE"/>
    <property type="match status" value="1"/>
</dbReference>
<dbReference type="Pfam" id="PF12850">
    <property type="entry name" value="Metallophos_2"/>
    <property type="match status" value="1"/>
</dbReference>
<name>A0A5C7F061_9BACI</name>
<reference evidence="4 5" key="1">
    <citation type="submission" date="2024-01" db="EMBL/GenBank/DDBJ databases">
        <title>Complete Genome Sequence of Alkalicoccus halolimnae BZ-SZ-XJ29T, a Moderately Halophilic Bacterium Isolated from a Salt Lake.</title>
        <authorList>
            <person name="Zhao B."/>
        </authorList>
    </citation>
    <scope>NUCLEOTIDE SEQUENCE [LARGE SCALE GENOMIC DNA]</scope>
    <source>
        <strain evidence="4 5">BZ-SZ-XJ29</strain>
    </source>
</reference>
<protein>
    <recommendedName>
        <fullName evidence="2">Phosphoesterase</fullName>
        <ecNumber evidence="2">3.1.4.-</ecNumber>
    </recommendedName>
</protein>
<gene>
    <name evidence="4" type="ORF">FTX54_010335</name>
</gene>
<evidence type="ECO:0000313" key="4">
    <source>
        <dbReference type="EMBL" id="WWD78824.1"/>
    </source>
</evidence>
<sequence>MRILVFGDTHMPKKGSSLPEELQKAFSSADLIIHTGDWQTVEVYEKLKADTSVIGVYGNGDEKQLQADLPAQVIMNECGYRIAVVHGHEGKGSTTEKRAENAFKGKADIILFGHSHIPYLRYHGKSLLLNPGSATDRRRSPYFSFAWLRLSEEGIKAEHVFFL</sequence>
<dbReference type="RefSeq" id="WP_147804965.1">
    <property type="nucleotide sequence ID" value="NZ_CP144914.1"/>
</dbReference>
<dbReference type="KEGG" id="ahal:FTX54_010335"/>
<dbReference type="InterPro" id="IPR029052">
    <property type="entry name" value="Metallo-depent_PP-like"/>
</dbReference>
<comment type="cofactor">
    <cofactor evidence="2">
        <name>a divalent metal cation</name>
        <dbReference type="ChEBI" id="CHEBI:60240"/>
    </cofactor>
</comment>
<evidence type="ECO:0000259" key="3">
    <source>
        <dbReference type="Pfam" id="PF12850"/>
    </source>
</evidence>
<dbReference type="Gene3D" id="3.60.21.10">
    <property type="match status" value="1"/>
</dbReference>
<dbReference type="Proteomes" id="UP000321816">
    <property type="component" value="Chromosome"/>
</dbReference>
<evidence type="ECO:0000256" key="1">
    <source>
        <dbReference type="ARBA" id="ARBA00008950"/>
    </source>
</evidence>
<evidence type="ECO:0000256" key="2">
    <source>
        <dbReference type="RuleBase" id="RU362039"/>
    </source>
</evidence>
<feature type="domain" description="Calcineurin-like phosphoesterase" evidence="3">
    <location>
        <begin position="1"/>
        <end position="152"/>
    </location>
</feature>
<dbReference type="EMBL" id="CP144914">
    <property type="protein sequence ID" value="WWD78824.1"/>
    <property type="molecule type" value="Genomic_DNA"/>
</dbReference>
<organism evidence="4 5">
    <name type="scientific">Alkalicoccus halolimnae</name>
    <dbReference type="NCBI Taxonomy" id="1667239"/>
    <lineage>
        <taxon>Bacteria</taxon>
        <taxon>Bacillati</taxon>
        <taxon>Bacillota</taxon>
        <taxon>Bacilli</taxon>
        <taxon>Bacillales</taxon>
        <taxon>Bacillaceae</taxon>
        <taxon>Alkalicoccus</taxon>
    </lineage>
</organism>
<accession>A0A5C7F061</accession>